<evidence type="ECO:0000256" key="5">
    <source>
        <dbReference type="ARBA" id="ARBA00022989"/>
    </source>
</evidence>
<comment type="caution">
    <text evidence="10">The sequence shown here is derived from an EMBL/GenBank/DDBJ whole genome shotgun (WGS) entry which is preliminary data.</text>
</comment>
<protein>
    <submittedName>
        <fullName evidence="10">Sugar ABC transporter permease protein</fullName>
    </submittedName>
</protein>
<comment type="similarity">
    <text evidence="7">Belongs to the binding-protein-dependent transport system permease family.</text>
</comment>
<dbReference type="InterPro" id="IPR035906">
    <property type="entry name" value="MetI-like_sf"/>
</dbReference>
<evidence type="ECO:0000256" key="6">
    <source>
        <dbReference type="ARBA" id="ARBA00023136"/>
    </source>
</evidence>
<feature type="transmembrane region" description="Helical" evidence="7">
    <location>
        <begin position="127"/>
        <end position="147"/>
    </location>
</feature>
<feature type="transmembrane region" description="Helical" evidence="7">
    <location>
        <begin position="171"/>
        <end position="191"/>
    </location>
</feature>
<keyword evidence="11" id="KW-1185">Reference proteome</keyword>
<keyword evidence="4 7" id="KW-0812">Transmembrane</keyword>
<comment type="subcellular location">
    <subcellularLocation>
        <location evidence="1 7">Cell membrane</location>
        <topology evidence="1 7">Multi-pass membrane protein</topology>
    </subcellularLocation>
</comment>
<dbReference type="InterPro" id="IPR000515">
    <property type="entry name" value="MetI-like"/>
</dbReference>
<evidence type="ECO:0000256" key="2">
    <source>
        <dbReference type="ARBA" id="ARBA00022448"/>
    </source>
</evidence>
<evidence type="ECO:0000256" key="7">
    <source>
        <dbReference type="RuleBase" id="RU363032"/>
    </source>
</evidence>
<evidence type="ECO:0000259" key="9">
    <source>
        <dbReference type="PROSITE" id="PS50928"/>
    </source>
</evidence>
<organism evidence="10 11">
    <name type="scientific">Ligilactobacillus salitolerans</name>
    <dbReference type="NCBI Taxonomy" id="1808352"/>
    <lineage>
        <taxon>Bacteria</taxon>
        <taxon>Bacillati</taxon>
        <taxon>Bacillota</taxon>
        <taxon>Bacilli</taxon>
        <taxon>Lactobacillales</taxon>
        <taxon>Lactobacillaceae</taxon>
        <taxon>Ligilactobacillus</taxon>
    </lineage>
</organism>
<proteinExistence type="inferred from homology"/>
<keyword evidence="6 7" id="KW-0472">Membrane</keyword>
<dbReference type="EMBL" id="BFFP01000003">
    <property type="protein sequence ID" value="GBG93865.1"/>
    <property type="molecule type" value="Genomic_DNA"/>
</dbReference>
<feature type="region of interest" description="Disordered" evidence="8">
    <location>
        <begin position="1"/>
        <end position="24"/>
    </location>
</feature>
<dbReference type="SUPFAM" id="SSF161098">
    <property type="entry name" value="MetI-like"/>
    <property type="match status" value="1"/>
</dbReference>
<dbReference type="InterPro" id="IPR051393">
    <property type="entry name" value="ABC_transporter_permease"/>
</dbReference>
<name>A0A401IQS9_9LACO</name>
<dbReference type="Pfam" id="PF00528">
    <property type="entry name" value="BPD_transp_1"/>
    <property type="match status" value="1"/>
</dbReference>
<sequence>MEDMLNTAKTAENVRTKSRNSKPTKSHPLYYLLPHLIIFSIFFLIPLVFGIYVSFTKWDLVRTPDFVGLENYKNILFSNSIFHDQLTSGLWHTILFVLLSVPFCIVVPLLLAVALNTKPFLGKFFQGLFYLPSLFSISAVVIVWSLIFNPNYGPLNTLFHLNQVWTGTQPWAWMTIVILTVWWTIGGNMIIYQAALNGISKDYYEAADMDGASSWSKFIHITLPSIRGQLLYTIVTTTIAQFNIYGQPLMLTNGGPNGSTSVLMMNIQQNAFGSGQSLAGLSSAMAVILGICITVVSMVQLYLLRDKD</sequence>
<accession>A0A401IQS9</accession>
<evidence type="ECO:0000313" key="11">
    <source>
        <dbReference type="Proteomes" id="UP000286848"/>
    </source>
</evidence>
<dbReference type="GO" id="GO:0055085">
    <property type="term" value="P:transmembrane transport"/>
    <property type="evidence" value="ECO:0007669"/>
    <property type="project" value="InterPro"/>
</dbReference>
<feature type="transmembrane region" description="Helical" evidence="7">
    <location>
        <begin position="278"/>
        <end position="303"/>
    </location>
</feature>
<feature type="transmembrane region" description="Helical" evidence="7">
    <location>
        <begin position="29"/>
        <end position="55"/>
    </location>
</feature>
<dbReference type="PANTHER" id="PTHR30193:SF37">
    <property type="entry name" value="INNER MEMBRANE ABC TRANSPORTER PERMEASE PROTEIN YCJO"/>
    <property type="match status" value="1"/>
</dbReference>
<feature type="transmembrane region" description="Helical" evidence="7">
    <location>
        <begin position="90"/>
        <end position="115"/>
    </location>
</feature>
<evidence type="ECO:0000256" key="4">
    <source>
        <dbReference type="ARBA" id="ARBA00022692"/>
    </source>
</evidence>
<evidence type="ECO:0000313" key="10">
    <source>
        <dbReference type="EMBL" id="GBG93865.1"/>
    </source>
</evidence>
<dbReference type="Proteomes" id="UP000286848">
    <property type="component" value="Unassembled WGS sequence"/>
</dbReference>
<dbReference type="Gene3D" id="1.10.3720.10">
    <property type="entry name" value="MetI-like"/>
    <property type="match status" value="1"/>
</dbReference>
<dbReference type="AlphaFoldDB" id="A0A401IQS9"/>
<dbReference type="PANTHER" id="PTHR30193">
    <property type="entry name" value="ABC TRANSPORTER PERMEASE PROTEIN"/>
    <property type="match status" value="1"/>
</dbReference>
<dbReference type="PROSITE" id="PS50928">
    <property type="entry name" value="ABC_TM1"/>
    <property type="match status" value="1"/>
</dbReference>
<gene>
    <name evidence="10" type="primary">ugpA</name>
    <name evidence="10" type="ORF">LFYK43_03240</name>
</gene>
<keyword evidence="5 7" id="KW-1133">Transmembrane helix</keyword>
<keyword evidence="2 7" id="KW-0813">Transport</keyword>
<evidence type="ECO:0000256" key="1">
    <source>
        <dbReference type="ARBA" id="ARBA00004651"/>
    </source>
</evidence>
<evidence type="ECO:0000256" key="8">
    <source>
        <dbReference type="SAM" id="MobiDB-lite"/>
    </source>
</evidence>
<evidence type="ECO:0000256" key="3">
    <source>
        <dbReference type="ARBA" id="ARBA00022475"/>
    </source>
</evidence>
<feature type="domain" description="ABC transmembrane type-1" evidence="9">
    <location>
        <begin position="90"/>
        <end position="300"/>
    </location>
</feature>
<reference evidence="11" key="1">
    <citation type="journal article" date="2019" name="Int. J. Syst. Evol. Microbiol.">
        <title>Lactobacillus salitolerans sp. nov., a novel lactic acid bacterium isolated from spent mushroom substrates.</title>
        <authorList>
            <person name="Tohno M."/>
            <person name="Tanizawa Y."/>
            <person name="Kojima Y."/>
            <person name="Sakamoto M."/>
            <person name="Nakamura Y."/>
            <person name="Ohkuma M."/>
            <person name="Kobayashi H."/>
        </authorList>
    </citation>
    <scope>NUCLEOTIDE SEQUENCE [LARGE SCALE GENOMIC DNA]</scope>
    <source>
        <strain evidence="11">YK43</strain>
    </source>
</reference>
<keyword evidence="3" id="KW-1003">Cell membrane</keyword>
<dbReference type="CDD" id="cd06261">
    <property type="entry name" value="TM_PBP2"/>
    <property type="match status" value="1"/>
</dbReference>
<dbReference type="GO" id="GO:0005886">
    <property type="term" value="C:plasma membrane"/>
    <property type="evidence" value="ECO:0007669"/>
    <property type="project" value="UniProtKB-SubCell"/>
</dbReference>